<gene>
    <name evidence="5" type="ORF">CSKR_106275</name>
</gene>
<evidence type="ECO:0000313" key="6">
    <source>
        <dbReference type="Proteomes" id="UP000286415"/>
    </source>
</evidence>
<dbReference type="Gene3D" id="1.10.238.10">
    <property type="entry name" value="EF-hand"/>
    <property type="match status" value="2"/>
</dbReference>
<comment type="caution">
    <text evidence="5">The sequence shown here is derived from an EMBL/GenBank/DDBJ whole genome shotgun (WGS) entry which is preliminary data.</text>
</comment>
<reference evidence="5 6" key="2">
    <citation type="journal article" date="2021" name="Genomics">
        <title>High-quality reference genome for Clonorchis sinensis.</title>
        <authorList>
            <person name="Young N.D."/>
            <person name="Stroehlein A.J."/>
            <person name="Kinkar L."/>
            <person name="Wang T."/>
            <person name="Sohn W.M."/>
            <person name="Chang B.C.H."/>
            <person name="Kaur P."/>
            <person name="Weisz D."/>
            <person name="Dudchenko O."/>
            <person name="Aiden E.L."/>
            <person name="Korhonen P.K."/>
            <person name="Gasser R.B."/>
        </authorList>
    </citation>
    <scope>NUCLEOTIDE SEQUENCE [LARGE SCALE GENOMIC DNA]</scope>
    <source>
        <strain evidence="5">Cs-k2</strain>
    </source>
</reference>
<dbReference type="PANTHER" id="PTHR34524">
    <property type="entry name" value="CALCYPHOSIN"/>
    <property type="match status" value="1"/>
</dbReference>
<keyword evidence="1" id="KW-0479">Metal-binding</keyword>
<dbReference type="OrthoDB" id="444540at2759"/>
<dbReference type="AlphaFoldDB" id="A0A8T1M389"/>
<evidence type="ECO:0000259" key="4">
    <source>
        <dbReference type="PROSITE" id="PS50222"/>
    </source>
</evidence>
<organism evidence="5 6">
    <name type="scientific">Clonorchis sinensis</name>
    <name type="common">Chinese liver fluke</name>
    <dbReference type="NCBI Taxonomy" id="79923"/>
    <lineage>
        <taxon>Eukaryota</taxon>
        <taxon>Metazoa</taxon>
        <taxon>Spiralia</taxon>
        <taxon>Lophotrochozoa</taxon>
        <taxon>Platyhelminthes</taxon>
        <taxon>Trematoda</taxon>
        <taxon>Digenea</taxon>
        <taxon>Opisthorchiida</taxon>
        <taxon>Opisthorchiata</taxon>
        <taxon>Opisthorchiidae</taxon>
        <taxon>Clonorchis</taxon>
    </lineage>
</organism>
<feature type="domain" description="EF-hand" evidence="4">
    <location>
        <begin position="135"/>
        <end position="170"/>
    </location>
</feature>
<dbReference type="SMART" id="SM00054">
    <property type="entry name" value="EFh"/>
    <property type="match status" value="3"/>
</dbReference>
<dbReference type="PROSITE" id="PS50222">
    <property type="entry name" value="EF_HAND_2"/>
    <property type="match status" value="3"/>
</dbReference>
<accession>A0A8T1M389</accession>
<sequence>MTRLLFIRCPGPTTNYFKGTIISEMACTDRTNHMLQEKAKRRLEKTTDPLEKLRNVCLSRGANGIVGLGRQFRIIDDDGNKKLCFKEFQKGCRDFGADLTKEEIEEIFHMVDKDGSGTIDFEEFLQALRPAMSKSRQEIVNKAFMKLDKTKDGVIRVDDLKGVYNCKHHPKYINGEKTEDEIFVEFLKTFQPADNADDTVTKEEFFNYYNGVSASIDNDAYFDLMMRTAYNL</sequence>
<dbReference type="Proteomes" id="UP000286415">
    <property type="component" value="Unassembled WGS sequence"/>
</dbReference>
<evidence type="ECO:0000256" key="3">
    <source>
        <dbReference type="ARBA" id="ARBA00022837"/>
    </source>
</evidence>
<name>A0A8T1M389_CLOSI</name>
<evidence type="ECO:0000313" key="5">
    <source>
        <dbReference type="EMBL" id="KAG5443285.1"/>
    </source>
</evidence>
<dbReference type="Pfam" id="PF13499">
    <property type="entry name" value="EF-hand_7"/>
    <property type="match status" value="1"/>
</dbReference>
<dbReference type="InterPro" id="IPR018247">
    <property type="entry name" value="EF_Hand_1_Ca_BS"/>
</dbReference>
<dbReference type="EMBL" id="NIRI02000056">
    <property type="protein sequence ID" value="KAG5443285.1"/>
    <property type="molecule type" value="Genomic_DNA"/>
</dbReference>
<keyword evidence="2" id="KW-0677">Repeat</keyword>
<dbReference type="PANTHER" id="PTHR34524:SF6">
    <property type="entry name" value="CALCYPHOSINE LIKE"/>
    <property type="match status" value="1"/>
</dbReference>
<dbReference type="PROSITE" id="PS00018">
    <property type="entry name" value="EF_HAND_1"/>
    <property type="match status" value="2"/>
</dbReference>
<dbReference type="GO" id="GO:0043226">
    <property type="term" value="C:organelle"/>
    <property type="evidence" value="ECO:0007669"/>
    <property type="project" value="UniProtKB-ARBA"/>
</dbReference>
<dbReference type="InterPro" id="IPR002048">
    <property type="entry name" value="EF_hand_dom"/>
</dbReference>
<dbReference type="GO" id="GO:0005509">
    <property type="term" value="F:calcium ion binding"/>
    <property type="evidence" value="ECO:0007669"/>
    <property type="project" value="InterPro"/>
</dbReference>
<feature type="domain" description="EF-hand" evidence="4">
    <location>
        <begin position="63"/>
        <end position="98"/>
    </location>
</feature>
<dbReference type="InterPro" id="IPR051581">
    <property type="entry name" value="Ca-bind"/>
</dbReference>
<protein>
    <submittedName>
        <fullName evidence="5">Calcyphosin-like protein, variant 3</fullName>
    </submittedName>
</protein>
<keyword evidence="3" id="KW-0106">Calcium</keyword>
<reference evidence="5 6" key="1">
    <citation type="journal article" date="2018" name="Biotechnol. Adv.">
        <title>Improved genomic resources and new bioinformatic workflow for the carcinogenic parasite Clonorchis sinensis: Biotechnological implications.</title>
        <authorList>
            <person name="Wang D."/>
            <person name="Korhonen P.K."/>
            <person name="Gasser R.B."/>
            <person name="Young N.D."/>
        </authorList>
    </citation>
    <scope>NUCLEOTIDE SEQUENCE [LARGE SCALE GENOMIC DNA]</scope>
    <source>
        <strain evidence="5">Cs-k2</strain>
    </source>
</reference>
<evidence type="ECO:0000256" key="2">
    <source>
        <dbReference type="ARBA" id="ARBA00022737"/>
    </source>
</evidence>
<dbReference type="FunFam" id="1.10.238.10:FF:000178">
    <property type="entry name" value="Calmodulin-2 A"/>
    <property type="match status" value="1"/>
</dbReference>
<feature type="domain" description="EF-hand" evidence="4">
    <location>
        <begin position="99"/>
        <end position="134"/>
    </location>
</feature>
<dbReference type="CDD" id="cd00051">
    <property type="entry name" value="EFh"/>
    <property type="match status" value="2"/>
</dbReference>
<keyword evidence="6" id="KW-1185">Reference proteome</keyword>
<dbReference type="InterPro" id="IPR011992">
    <property type="entry name" value="EF-hand-dom_pair"/>
</dbReference>
<dbReference type="SUPFAM" id="SSF47473">
    <property type="entry name" value="EF-hand"/>
    <property type="match status" value="1"/>
</dbReference>
<evidence type="ECO:0000256" key="1">
    <source>
        <dbReference type="ARBA" id="ARBA00022723"/>
    </source>
</evidence>
<proteinExistence type="predicted"/>